<dbReference type="Gene3D" id="1.10.10.60">
    <property type="entry name" value="Homeodomain-like"/>
    <property type="match status" value="1"/>
</dbReference>
<evidence type="ECO:0000259" key="6">
    <source>
        <dbReference type="PROSITE" id="PS51293"/>
    </source>
</evidence>
<dbReference type="PANTHER" id="PTHR44042:SF15">
    <property type="entry name" value="DUPLICATED HOMEODOMAIN-LIKE SUPERFAMILY PROTEIN"/>
    <property type="match status" value="1"/>
</dbReference>
<dbReference type="Gramene" id="Tc08v2_t014190.1">
    <property type="protein sequence ID" value="Tc08v2_p014190.1"/>
    <property type="gene ID" value="Tc08v2_g014190"/>
</dbReference>
<dbReference type="GO" id="GO:0003677">
    <property type="term" value="F:DNA binding"/>
    <property type="evidence" value="ECO:0007669"/>
    <property type="project" value="InterPro"/>
</dbReference>
<organism evidence="8 9">
    <name type="scientific">Theobroma cacao</name>
    <name type="common">Cacao</name>
    <name type="synonym">Cocoa</name>
    <dbReference type="NCBI Taxonomy" id="3641"/>
    <lineage>
        <taxon>Eukaryota</taxon>
        <taxon>Viridiplantae</taxon>
        <taxon>Streptophyta</taxon>
        <taxon>Embryophyta</taxon>
        <taxon>Tracheophyta</taxon>
        <taxon>Spermatophyta</taxon>
        <taxon>Magnoliopsida</taxon>
        <taxon>eudicotyledons</taxon>
        <taxon>Gunneridae</taxon>
        <taxon>Pentapetalae</taxon>
        <taxon>rosids</taxon>
        <taxon>malvids</taxon>
        <taxon>Malvales</taxon>
        <taxon>Malvaceae</taxon>
        <taxon>Byttnerioideae</taxon>
        <taxon>Theobroma</taxon>
    </lineage>
</organism>
<dbReference type="Pfam" id="PF00249">
    <property type="entry name" value="Myb_DNA-binding"/>
    <property type="match status" value="1"/>
</dbReference>
<dbReference type="eggNOG" id="KOG0724">
    <property type="taxonomic scope" value="Eukaryota"/>
</dbReference>
<dbReference type="CDD" id="cd00167">
    <property type="entry name" value="SANT"/>
    <property type="match status" value="1"/>
</dbReference>
<keyword evidence="2" id="KW-0805">Transcription regulation</keyword>
<dbReference type="STRING" id="3641.A0A061FK84"/>
<dbReference type="Gramene" id="EOY17087">
    <property type="protein sequence ID" value="EOY17087"/>
    <property type="gene ID" value="TCM_036255"/>
</dbReference>
<dbReference type="PROSITE" id="PS51293">
    <property type="entry name" value="SANT"/>
    <property type="match status" value="1"/>
</dbReference>
<dbReference type="PANTHER" id="PTHR44042">
    <property type="entry name" value="DUPLICATED HOMEODOMAIN-LIKE SUPERFAMILY PROTEIN-RELATED"/>
    <property type="match status" value="1"/>
</dbReference>
<evidence type="ECO:0000313" key="9">
    <source>
        <dbReference type="Proteomes" id="UP000026915"/>
    </source>
</evidence>
<gene>
    <name evidence="8" type="ORF">TCM_036255</name>
</gene>
<dbReference type="PROSITE" id="PS51294">
    <property type="entry name" value="HTH_MYB"/>
    <property type="match status" value="1"/>
</dbReference>
<sequence length="187" mass="20710">MVRQVTQTRRCSICRLQGHYSTTCQLKTKDHSMPVSSKLLERKQGKFWTEQEHKAFLMGLEVYGQGKWKKISENLVKTRTPSQIASHAQKFNLWLKAVANDPEKKHNFSIFQVQQTPISQFSSSTANGGASETTSQIPIFQFSSSIASGGVSETTSQVAHPLANTIAMNPCLCLRMSPAGHATPHSC</sequence>
<name>A0A061FK84_THECC</name>
<comment type="subcellular location">
    <subcellularLocation>
        <location evidence="1">Nucleus</location>
    </subcellularLocation>
</comment>
<evidence type="ECO:0000256" key="2">
    <source>
        <dbReference type="ARBA" id="ARBA00023015"/>
    </source>
</evidence>
<accession>A0A061FK84</accession>
<keyword evidence="9" id="KW-1185">Reference proteome</keyword>
<evidence type="ECO:0000259" key="7">
    <source>
        <dbReference type="PROSITE" id="PS51294"/>
    </source>
</evidence>
<proteinExistence type="predicted"/>
<evidence type="ECO:0000313" key="8">
    <source>
        <dbReference type="EMBL" id="EOY17087.1"/>
    </source>
</evidence>
<dbReference type="GO" id="GO:0005634">
    <property type="term" value="C:nucleus"/>
    <property type="evidence" value="ECO:0007669"/>
    <property type="project" value="UniProtKB-SubCell"/>
</dbReference>
<dbReference type="EMBL" id="CM001886">
    <property type="protein sequence ID" value="EOY17087.1"/>
    <property type="molecule type" value="Genomic_DNA"/>
</dbReference>
<dbReference type="PROSITE" id="PS50090">
    <property type="entry name" value="MYB_LIKE"/>
    <property type="match status" value="1"/>
</dbReference>
<keyword evidence="4" id="KW-0539">Nucleus</keyword>
<dbReference type="Proteomes" id="UP000026915">
    <property type="component" value="Chromosome 8"/>
</dbReference>
<dbReference type="InterPro" id="IPR017884">
    <property type="entry name" value="SANT_dom"/>
</dbReference>
<dbReference type="KEGG" id="tcc:18592876"/>
<feature type="domain" description="HTH myb-type" evidence="7">
    <location>
        <begin position="40"/>
        <end position="96"/>
    </location>
</feature>
<dbReference type="InParanoid" id="A0A061FK84"/>
<dbReference type="OrthoDB" id="118550at2759"/>
<keyword evidence="3" id="KW-0804">Transcription</keyword>
<dbReference type="SMART" id="SM00717">
    <property type="entry name" value="SANT"/>
    <property type="match status" value="1"/>
</dbReference>
<dbReference type="InterPro" id="IPR009057">
    <property type="entry name" value="Homeodomain-like_sf"/>
</dbReference>
<feature type="domain" description="SANT" evidence="6">
    <location>
        <begin position="48"/>
        <end position="84"/>
    </location>
</feature>
<dbReference type="HOGENOM" id="CLU_1450102_0_0_1"/>
<dbReference type="InterPro" id="IPR001005">
    <property type="entry name" value="SANT/Myb"/>
</dbReference>
<reference evidence="8 9" key="1">
    <citation type="journal article" date="2013" name="Genome Biol.">
        <title>The genome sequence of the most widely cultivated cacao type and its use to identify candidate genes regulating pod color.</title>
        <authorList>
            <person name="Motamayor J.C."/>
            <person name="Mockaitis K."/>
            <person name="Schmutz J."/>
            <person name="Haiminen N."/>
            <person name="Iii D.L."/>
            <person name="Cornejo O."/>
            <person name="Findley S.D."/>
            <person name="Zheng P."/>
            <person name="Utro F."/>
            <person name="Royaert S."/>
            <person name="Saski C."/>
            <person name="Jenkins J."/>
            <person name="Podicheti R."/>
            <person name="Zhao M."/>
            <person name="Scheffler B.E."/>
            <person name="Stack J.C."/>
            <person name="Feltus F.A."/>
            <person name="Mustiga G.M."/>
            <person name="Amores F."/>
            <person name="Phillips W."/>
            <person name="Marelli J.P."/>
            <person name="May G.D."/>
            <person name="Shapiro H."/>
            <person name="Ma J."/>
            <person name="Bustamante C.D."/>
            <person name="Schnell R.J."/>
            <person name="Main D."/>
            <person name="Gilbert D."/>
            <person name="Parida L."/>
            <person name="Kuhn D.N."/>
        </authorList>
    </citation>
    <scope>NUCLEOTIDE SEQUENCE [LARGE SCALE GENOMIC DNA]</scope>
    <source>
        <strain evidence="9">cv. Matina 1-6</strain>
    </source>
</reference>
<evidence type="ECO:0000256" key="1">
    <source>
        <dbReference type="ARBA" id="ARBA00004123"/>
    </source>
</evidence>
<dbReference type="SUPFAM" id="SSF46689">
    <property type="entry name" value="Homeodomain-like"/>
    <property type="match status" value="1"/>
</dbReference>
<dbReference type="NCBIfam" id="TIGR01557">
    <property type="entry name" value="myb_SHAQKYF"/>
    <property type="match status" value="1"/>
</dbReference>
<evidence type="ECO:0000256" key="4">
    <source>
        <dbReference type="ARBA" id="ARBA00023242"/>
    </source>
</evidence>
<feature type="domain" description="Myb-like" evidence="5">
    <location>
        <begin position="48"/>
        <end position="92"/>
    </location>
</feature>
<evidence type="ECO:0000259" key="5">
    <source>
        <dbReference type="PROSITE" id="PS50090"/>
    </source>
</evidence>
<evidence type="ECO:0000256" key="3">
    <source>
        <dbReference type="ARBA" id="ARBA00023163"/>
    </source>
</evidence>
<dbReference type="InterPro" id="IPR006447">
    <property type="entry name" value="Myb_dom_plants"/>
</dbReference>
<dbReference type="AlphaFoldDB" id="A0A061FK84"/>
<dbReference type="InterPro" id="IPR017930">
    <property type="entry name" value="Myb_dom"/>
</dbReference>
<protein>
    <submittedName>
        <fullName evidence="8">Uncharacterized protein</fullName>
    </submittedName>
</protein>
<dbReference type="GO" id="GO:0010468">
    <property type="term" value="P:regulation of gene expression"/>
    <property type="evidence" value="ECO:0007669"/>
    <property type="project" value="UniProtKB-ARBA"/>
</dbReference>